<keyword evidence="7 12" id="KW-0812">Transmembrane</keyword>
<evidence type="ECO:0000256" key="9">
    <source>
        <dbReference type="ARBA" id="ARBA00022989"/>
    </source>
</evidence>
<evidence type="ECO:0000256" key="4">
    <source>
        <dbReference type="ARBA" id="ARBA00012438"/>
    </source>
</evidence>
<evidence type="ECO:0000256" key="1">
    <source>
        <dbReference type="ARBA" id="ARBA00000085"/>
    </source>
</evidence>
<dbReference type="Gene3D" id="3.30.565.10">
    <property type="entry name" value="Histidine kinase-like ATPase, C-terminal domain"/>
    <property type="match status" value="1"/>
</dbReference>
<evidence type="ECO:0000256" key="5">
    <source>
        <dbReference type="ARBA" id="ARBA00022553"/>
    </source>
</evidence>
<evidence type="ECO:0000256" key="2">
    <source>
        <dbReference type="ARBA" id="ARBA00004141"/>
    </source>
</evidence>
<dbReference type="InterPro" id="IPR050428">
    <property type="entry name" value="TCS_sensor_his_kinase"/>
</dbReference>
<evidence type="ECO:0000259" key="13">
    <source>
        <dbReference type="PROSITE" id="PS50109"/>
    </source>
</evidence>
<keyword evidence="15" id="KW-1185">Reference proteome</keyword>
<evidence type="ECO:0000256" key="6">
    <source>
        <dbReference type="ARBA" id="ARBA00022679"/>
    </source>
</evidence>
<feature type="transmembrane region" description="Helical" evidence="12">
    <location>
        <begin position="81"/>
        <end position="104"/>
    </location>
</feature>
<evidence type="ECO:0000256" key="11">
    <source>
        <dbReference type="ARBA" id="ARBA00023136"/>
    </source>
</evidence>
<dbReference type="CDD" id="cd00082">
    <property type="entry name" value="HisKA"/>
    <property type="match status" value="1"/>
</dbReference>
<dbReference type="PANTHER" id="PTHR45436:SF15">
    <property type="entry name" value="SENSOR HISTIDINE KINASE CUSS"/>
    <property type="match status" value="1"/>
</dbReference>
<dbReference type="InterPro" id="IPR036890">
    <property type="entry name" value="HATPase_C_sf"/>
</dbReference>
<dbReference type="InterPro" id="IPR004358">
    <property type="entry name" value="Sig_transdc_His_kin-like_C"/>
</dbReference>
<comment type="subcellular location">
    <subcellularLocation>
        <location evidence="3">Cell membrane</location>
    </subcellularLocation>
    <subcellularLocation>
        <location evidence="2">Membrane</location>
        <topology evidence="2">Multi-pass membrane protein</topology>
    </subcellularLocation>
</comment>
<dbReference type="SUPFAM" id="SSF55874">
    <property type="entry name" value="ATPase domain of HSP90 chaperone/DNA topoisomerase II/histidine kinase"/>
    <property type="match status" value="1"/>
</dbReference>
<keyword evidence="9 12" id="KW-1133">Transmembrane helix</keyword>
<proteinExistence type="predicted"/>
<keyword evidence="8 14" id="KW-0418">Kinase</keyword>
<sequence length="387" mass="40791">MIAFWRRFTAPVRIGILCALGMFVGQVALLLAFSLTLGASTVVPVMVPTPSPTYDPASGGFISTGGGLVEGSMSVGPDPMALSWVAAPIMLISVVTAGLLGWFIGRRAEAPLRRALAAVGDIDMTVRTRARLGGGTPGAVSQEVIVAFNALLDRLQSGFADGSRFAANASHELRTPLAASRVMLQVAKKTPRDPDTDRLLSRLLLVNDRMIGITEALLDLASAENELATSHVPLRSVVADTIALLEPEISQRGLRLRLRLDEVEVVGHEALLRQLVTNLIRNAVVHNLNGGILTVTLHGGAAATLAIENDGARVDPASIPRLMHPFARQEERTHRSGGGSGLGLAIVARIVDAHDGELTLTARPSGGMIAQLVLPEPSRPEMSASTP</sequence>
<name>A0A3N2C2D6_9MICO</name>
<dbReference type="SMART" id="SM00387">
    <property type="entry name" value="HATPase_c"/>
    <property type="match status" value="1"/>
</dbReference>
<evidence type="ECO:0000256" key="12">
    <source>
        <dbReference type="SAM" id="Phobius"/>
    </source>
</evidence>
<dbReference type="InterPro" id="IPR005467">
    <property type="entry name" value="His_kinase_dom"/>
</dbReference>
<accession>A0A3N2C2D6</accession>
<evidence type="ECO:0000313" key="14">
    <source>
        <dbReference type="EMBL" id="ROR81668.1"/>
    </source>
</evidence>
<dbReference type="Pfam" id="PF02518">
    <property type="entry name" value="HATPase_c"/>
    <property type="match status" value="1"/>
</dbReference>
<organism evidence="14 15">
    <name type="scientific">Plantibacter flavus</name>
    <dbReference type="NCBI Taxonomy" id="150123"/>
    <lineage>
        <taxon>Bacteria</taxon>
        <taxon>Bacillati</taxon>
        <taxon>Actinomycetota</taxon>
        <taxon>Actinomycetes</taxon>
        <taxon>Micrococcales</taxon>
        <taxon>Microbacteriaceae</taxon>
        <taxon>Plantibacter</taxon>
    </lineage>
</organism>
<dbReference type="RefSeq" id="WP_085510747.1">
    <property type="nucleotide sequence ID" value="NZ_FXAP01000001.1"/>
</dbReference>
<evidence type="ECO:0000256" key="7">
    <source>
        <dbReference type="ARBA" id="ARBA00022692"/>
    </source>
</evidence>
<reference evidence="14 15" key="1">
    <citation type="submission" date="2018-11" db="EMBL/GenBank/DDBJ databases">
        <title>Sequencing the genomes of 1000 actinobacteria strains.</title>
        <authorList>
            <person name="Klenk H.-P."/>
        </authorList>
    </citation>
    <scope>NUCLEOTIDE SEQUENCE [LARGE SCALE GENOMIC DNA]</scope>
    <source>
        <strain evidence="14 15">DSM 14012</strain>
    </source>
</reference>
<dbReference type="PROSITE" id="PS50109">
    <property type="entry name" value="HIS_KIN"/>
    <property type="match status" value="1"/>
</dbReference>
<dbReference type="Gene3D" id="1.10.287.130">
    <property type="match status" value="1"/>
</dbReference>
<dbReference type="PRINTS" id="PR00344">
    <property type="entry name" value="BCTRLSENSOR"/>
</dbReference>
<dbReference type="Pfam" id="PF00512">
    <property type="entry name" value="HisKA"/>
    <property type="match status" value="1"/>
</dbReference>
<comment type="caution">
    <text evidence="14">The sequence shown here is derived from an EMBL/GenBank/DDBJ whole genome shotgun (WGS) entry which is preliminary data.</text>
</comment>
<dbReference type="GO" id="GO:0005886">
    <property type="term" value="C:plasma membrane"/>
    <property type="evidence" value="ECO:0007669"/>
    <property type="project" value="UniProtKB-SubCell"/>
</dbReference>
<dbReference type="SMART" id="SM00388">
    <property type="entry name" value="HisKA"/>
    <property type="match status" value="1"/>
</dbReference>
<dbReference type="EC" id="2.7.13.3" evidence="4"/>
<comment type="catalytic activity">
    <reaction evidence="1">
        <text>ATP + protein L-histidine = ADP + protein N-phospho-L-histidine.</text>
        <dbReference type="EC" id="2.7.13.3"/>
    </reaction>
</comment>
<dbReference type="SUPFAM" id="SSF47384">
    <property type="entry name" value="Homodimeric domain of signal transducing histidine kinase"/>
    <property type="match status" value="1"/>
</dbReference>
<evidence type="ECO:0000313" key="15">
    <source>
        <dbReference type="Proteomes" id="UP000266915"/>
    </source>
</evidence>
<dbReference type="InterPro" id="IPR003661">
    <property type="entry name" value="HisK_dim/P_dom"/>
</dbReference>
<keyword evidence="6" id="KW-0808">Transferase</keyword>
<dbReference type="InterPro" id="IPR003594">
    <property type="entry name" value="HATPase_dom"/>
</dbReference>
<evidence type="ECO:0000256" key="10">
    <source>
        <dbReference type="ARBA" id="ARBA00023012"/>
    </source>
</evidence>
<dbReference type="GO" id="GO:0000155">
    <property type="term" value="F:phosphorelay sensor kinase activity"/>
    <property type="evidence" value="ECO:0007669"/>
    <property type="project" value="InterPro"/>
</dbReference>
<evidence type="ECO:0000256" key="8">
    <source>
        <dbReference type="ARBA" id="ARBA00022777"/>
    </source>
</evidence>
<dbReference type="Proteomes" id="UP000266915">
    <property type="component" value="Unassembled WGS sequence"/>
</dbReference>
<dbReference type="InterPro" id="IPR036097">
    <property type="entry name" value="HisK_dim/P_sf"/>
</dbReference>
<protein>
    <recommendedName>
        <fullName evidence="4">histidine kinase</fullName>
        <ecNumber evidence="4">2.7.13.3</ecNumber>
    </recommendedName>
</protein>
<dbReference type="AlphaFoldDB" id="A0A3N2C2D6"/>
<keyword evidence="10" id="KW-0902">Two-component regulatory system</keyword>
<evidence type="ECO:0000256" key="3">
    <source>
        <dbReference type="ARBA" id="ARBA00004236"/>
    </source>
</evidence>
<dbReference type="EMBL" id="RKHL01000001">
    <property type="protein sequence ID" value="ROR81668.1"/>
    <property type="molecule type" value="Genomic_DNA"/>
</dbReference>
<dbReference type="PANTHER" id="PTHR45436">
    <property type="entry name" value="SENSOR HISTIDINE KINASE YKOH"/>
    <property type="match status" value="1"/>
</dbReference>
<keyword evidence="5" id="KW-0597">Phosphoprotein</keyword>
<gene>
    <name evidence="14" type="ORF">EDD42_1739</name>
</gene>
<feature type="domain" description="Histidine kinase" evidence="13">
    <location>
        <begin position="168"/>
        <end position="378"/>
    </location>
</feature>
<keyword evidence="11 12" id="KW-0472">Membrane</keyword>